<feature type="transmembrane region" description="Helical" evidence="6">
    <location>
        <begin position="548"/>
        <end position="565"/>
    </location>
</feature>
<dbReference type="AlphaFoldDB" id="A0A5C6FBE9"/>
<dbReference type="RefSeq" id="WP_146532693.1">
    <property type="nucleotide sequence ID" value="NZ_SJPX01000001.1"/>
</dbReference>
<feature type="transmembrane region" description="Helical" evidence="6">
    <location>
        <begin position="420"/>
        <end position="441"/>
    </location>
</feature>
<evidence type="ECO:0000256" key="1">
    <source>
        <dbReference type="ARBA" id="ARBA00004651"/>
    </source>
</evidence>
<dbReference type="CDD" id="cd07731">
    <property type="entry name" value="ComA-like_MBL-fold"/>
    <property type="match status" value="1"/>
</dbReference>
<keyword evidence="5 6" id="KW-0472">Membrane</keyword>
<dbReference type="GO" id="GO:0005886">
    <property type="term" value="C:plasma membrane"/>
    <property type="evidence" value="ECO:0007669"/>
    <property type="project" value="UniProtKB-SubCell"/>
</dbReference>
<proteinExistence type="predicted"/>
<dbReference type="EMBL" id="SJPX01000001">
    <property type="protein sequence ID" value="TWU57877.1"/>
    <property type="molecule type" value="Genomic_DNA"/>
</dbReference>
<evidence type="ECO:0000256" key="3">
    <source>
        <dbReference type="ARBA" id="ARBA00022692"/>
    </source>
</evidence>
<dbReference type="InterPro" id="IPR001279">
    <property type="entry name" value="Metallo-B-lactamas"/>
</dbReference>
<keyword evidence="9" id="KW-1185">Reference proteome</keyword>
<evidence type="ECO:0000256" key="2">
    <source>
        <dbReference type="ARBA" id="ARBA00022475"/>
    </source>
</evidence>
<organism evidence="8 9">
    <name type="scientific">Rubripirellula reticaptiva</name>
    <dbReference type="NCBI Taxonomy" id="2528013"/>
    <lineage>
        <taxon>Bacteria</taxon>
        <taxon>Pseudomonadati</taxon>
        <taxon>Planctomycetota</taxon>
        <taxon>Planctomycetia</taxon>
        <taxon>Pirellulales</taxon>
        <taxon>Pirellulaceae</taxon>
        <taxon>Rubripirellula</taxon>
    </lineage>
</organism>
<dbReference type="InterPro" id="IPR052159">
    <property type="entry name" value="Competence_DNA_uptake"/>
</dbReference>
<reference evidence="8 9" key="1">
    <citation type="submission" date="2019-02" db="EMBL/GenBank/DDBJ databases">
        <title>Deep-cultivation of Planctomycetes and their phenomic and genomic characterization uncovers novel biology.</title>
        <authorList>
            <person name="Wiegand S."/>
            <person name="Jogler M."/>
            <person name="Boedeker C."/>
            <person name="Pinto D."/>
            <person name="Vollmers J."/>
            <person name="Rivas-Marin E."/>
            <person name="Kohn T."/>
            <person name="Peeters S.H."/>
            <person name="Heuer A."/>
            <person name="Rast P."/>
            <person name="Oberbeckmann S."/>
            <person name="Bunk B."/>
            <person name="Jeske O."/>
            <person name="Meyerdierks A."/>
            <person name="Storesund J.E."/>
            <person name="Kallscheuer N."/>
            <person name="Luecker S."/>
            <person name="Lage O.M."/>
            <person name="Pohl T."/>
            <person name="Merkel B.J."/>
            <person name="Hornburger P."/>
            <person name="Mueller R.-W."/>
            <person name="Bruemmer F."/>
            <person name="Labrenz M."/>
            <person name="Spormann A.M."/>
            <person name="Op Den Camp H."/>
            <person name="Overmann J."/>
            <person name="Amann R."/>
            <person name="Jetten M.S.M."/>
            <person name="Mascher T."/>
            <person name="Medema M.H."/>
            <person name="Devos D.P."/>
            <person name="Kaster A.-K."/>
            <person name="Ovreas L."/>
            <person name="Rohde M."/>
            <person name="Galperin M.Y."/>
            <person name="Jogler C."/>
        </authorList>
    </citation>
    <scope>NUCLEOTIDE SEQUENCE [LARGE SCALE GENOMIC DNA]</scope>
    <source>
        <strain evidence="8 9">Poly59</strain>
    </source>
</reference>
<evidence type="ECO:0000256" key="4">
    <source>
        <dbReference type="ARBA" id="ARBA00022989"/>
    </source>
</evidence>
<dbReference type="OrthoDB" id="9761531at2"/>
<dbReference type="InterPro" id="IPR036866">
    <property type="entry name" value="RibonucZ/Hydroxyglut_hydro"/>
</dbReference>
<keyword evidence="3 6" id="KW-0812">Transmembrane</keyword>
<dbReference type="Gene3D" id="3.60.15.10">
    <property type="entry name" value="Ribonuclease Z/Hydroxyacylglutathione hydrolase-like"/>
    <property type="match status" value="1"/>
</dbReference>
<dbReference type="Pfam" id="PF13567">
    <property type="entry name" value="DUF4131"/>
    <property type="match status" value="1"/>
</dbReference>
<comment type="subcellular location">
    <subcellularLocation>
        <location evidence="1">Cell membrane</location>
        <topology evidence="1">Multi-pass membrane protein</topology>
    </subcellularLocation>
</comment>
<dbReference type="InterPro" id="IPR004477">
    <property type="entry name" value="ComEC_N"/>
</dbReference>
<evidence type="ECO:0000313" key="8">
    <source>
        <dbReference type="EMBL" id="TWU57877.1"/>
    </source>
</evidence>
<accession>A0A5C6FBE9</accession>
<name>A0A5C6FBE9_9BACT</name>
<feature type="transmembrane region" description="Helical" evidence="6">
    <location>
        <begin position="348"/>
        <end position="378"/>
    </location>
</feature>
<dbReference type="InterPro" id="IPR025405">
    <property type="entry name" value="DUF4131"/>
</dbReference>
<feature type="domain" description="Metallo-beta-lactamase" evidence="7">
    <location>
        <begin position="580"/>
        <end position="780"/>
    </location>
</feature>
<evidence type="ECO:0000313" key="9">
    <source>
        <dbReference type="Proteomes" id="UP000317977"/>
    </source>
</evidence>
<evidence type="ECO:0000256" key="5">
    <source>
        <dbReference type="ARBA" id="ARBA00023136"/>
    </source>
</evidence>
<keyword evidence="4 6" id="KW-1133">Transmembrane helix</keyword>
<dbReference type="InterPro" id="IPR035681">
    <property type="entry name" value="ComA-like_MBL"/>
</dbReference>
<gene>
    <name evidence="8" type="ORF">Poly59_07860</name>
</gene>
<dbReference type="PANTHER" id="PTHR30619:SF1">
    <property type="entry name" value="RECOMBINATION PROTEIN 2"/>
    <property type="match status" value="1"/>
</dbReference>
<feature type="transmembrane region" description="Helical" evidence="6">
    <location>
        <begin position="461"/>
        <end position="484"/>
    </location>
</feature>
<dbReference type="NCBIfam" id="TIGR00360">
    <property type="entry name" value="ComEC_N-term"/>
    <property type="match status" value="1"/>
</dbReference>
<evidence type="ECO:0000259" key="7">
    <source>
        <dbReference type="SMART" id="SM00849"/>
    </source>
</evidence>
<feature type="transmembrane region" description="Helical" evidence="6">
    <location>
        <begin position="496"/>
        <end position="514"/>
    </location>
</feature>
<feature type="transmembrane region" description="Helical" evidence="6">
    <location>
        <begin position="268"/>
        <end position="290"/>
    </location>
</feature>
<keyword evidence="2" id="KW-1003">Cell membrane</keyword>
<comment type="caution">
    <text evidence="8">The sequence shown here is derived from an EMBL/GenBank/DDBJ whole genome shotgun (WGS) entry which is preliminary data.</text>
</comment>
<dbReference type="Proteomes" id="UP000317977">
    <property type="component" value="Unassembled WGS sequence"/>
</dbReference>
<dbReference type="SMART" id="SM00849">
    <property type="entry name" value="Lactamase_B"/>
    <property type="match status" value="1"/>
</dbReference>
<sequence length="828" mass="90434">MLFLASASIVGILADAVLRELTPSKSSSLSIWIGWITICTFWIVFFGDRSKNVSGIATVLVMLGIGGLDHAIQSRWYERATVVSLIDDDPVPAIVEGVIDRSPVLRPHPMISRRRRENQSPWETRLEVSLRQIRDGRDFVPIDGRVLISVDGRCDDWMPGDHVRVFGSLRGVGIATNPGEESMASFYRRQGLHGRMDVDRAEQIEMIGKLEPGYGFSRMMATIAAKSRDGLLEHLGNTTGPLAVAIVIGQRDFVDSATRDQLLVTGTAHLLSVSGMHLAIVVMMTTWIAMLLRLPMTTKVILVLGVCVFYCGITGSRPPVLRAAVLVSTLMFAIWMRRPGQAINTLSLAALILVIWNPENVFSVGVHLSFMAVTTLVLSSGRGRTGSPVVDDAIRREEQLTELAESSQSMPIKRLRMGFGIVRQLLWFSLCVSMISLPLIWHQFNVVSWISIPTNVVLGPFLFASLATGIVTAACVMINSPFTIVPAMACHGFLSAMRWIIELAAVVPTGHAWLPAPPTWWVVAFYVVIVASLGFTNSDRVRRMRYGWVALWIAIAFTLATRTAPIKADAIEATFVDVGHGTSVIARFGSGDVWLYDCGRLGNDMGSSRYIDQAIWSLGITQLDGVFLSHADSDHFNALPGLVNRFRIDQVCTPPGMLAEPESALDPVRDAIAQHKIPIRELSRGNEIRCGRSTITVLHPLARRLEGSDNANSLVLMLDNGGKPLLLPGDLEPPGTGVLVNLPRPDPGGLLMAPHHGSLAMDAAVVLQWFRPAEAIVSGGQRAERPAVAAMLGTYGSRVHVTARDGAVRVRMDSNGETEVRSWLSDPW</sequence>
<protein>
    <submittedName>
        <fullName evidence="8">ComEC family competence protein</fullName>
    </submittedName>
</protein>
<dbReference type="Pfam" id="PF03772">
    <property type="entry name" value="Competence"/>
    <property type="match status" value="1"/>
</dbReference>
<dbReference type="SUPFAM" id="SSF56281">
    <property type="entry name" value="Metallo-hydrolase/oxidoreductase"/>
    <property type="match status" value="1"/>
</dbReference>
<feature type="transmembrane region" description="Helical" evidence="6">
    <location>
        <begin position="520"/>
        <end position="536"/>
    </location>
</feature>
<feature type="transmembrane region" description="Helical" evidence="6">
    <location>
        <begin position="296"/>
        <end position="313"/>
    </location>
</feature>
<dbReference type="Pfam" id="PF00753">
    <property type="entry name" value="Lactamase_B"/>
    <property type="match status" value="1"/>
</dbReference>
<evidence type="ECO:0000256" key="6">
    <source>
        <dbReference type="SAM" id="Phobius"/>
    </source>
</evidence>
<dbReference type="PANTHER" id="PTHR30619">
    <property type="entry name" value="DNA INTERNALIZATION/COMPETENCE PROTEIN COMEC/REC2"/>
    <property type="match status" value="1"/>
</dbReference>
<feature type="transmembrane region" description="Helical" evidence="6">
    <location>
        <begin position="29"/>
        <end position="47"/>
    </location>
</feature>